<dbReference type="Proteomes" id="UP001642484">
    <property type="component" value="Unassembled WGS sequence"/>
</dbReference>
<reference evidence="3 4" key="1">
    <citation type="submission" date="2024-02" db="EMBL/GenBank/DDBJ databases">
        <authorList>
            <person name="Chen Y."/>
            <person name="Shah S."/>
            <person name="Dougan E. K."/>
            <person name="Thang M."/>
            <person name="Chan C."/>
        </authorList>
    </citation>
    <scope>NUCLEOTIDE SEQUENCE [LARGE SCALE GENOMIC DNA]</scope>
</reference>
<dbReference type="PROSITE" id="PS50297">
    <property type="entry name" value="ANK_REP_REGION"/>
    <property type="match status" value="1"/>
</dbReference>
<keyword evidence="1" id="KW-0040">ANK repeat</keyword>
<dbReference type="InterPro" id="IPR036770">
    <property type="entry name" value="Ankyrin_rpt-contain_sf"/>
</dbReference>
<sequence length="181" mass="19946">MAVVEEASRTSPQSKVEAHRRAIATQKAIIVKFLEANGFRKDVNCKGTEEEQVCYTYPLHVAVKQENAAMVELLLHFGAKAKQKDYKGKTACDYAKSAPEILKIFELYGDATKPWDAYFARLQQHPCLVAPRKATRSGSQLSSTSTASSPISTISSGCRHPIAEGQANKRLDKMVLVFNGK</sequence>
<organism evidence="3 4">
    <name type="scientific">Durusdinium trenchii</name>
    <dbReference type="NCBI Taxonomy" id="1381693"/>
    <lineage>
        <taxon>Eukaryota</taxon>
        <taxon>Sar</taxon>
        <taxon>Alveolata</taxon>
        <taxon>Dinophyceae</taxon>
        <taxon>Suessiales</taxon>
        <taxon>Symbiodiniaceae</taxon>
        <taxon>Durusdinium</taxon>
    </lineage>
</organism>
<evidence type="ECO:0000256" key="1">
    <source>
        <dbReference type="PROSITE-ProRule" id="PRU00023"/>
    </source>
</evidence>
<evidence type="ECO:0000313" key="3">
    <source>
        <dbReference type="EMBL" id="CAK9002261.1"/>
    </source>
</evidence>
<evidence type="ECO:0000313" key="4">
    <source>
        <dbReference type="Proteomes" id="UP001642484"/>
    </source>
</evidence>
<dbReference type="InterPro" id="IPR002110">
    <property type="entry name" value="Ankyrin_rpt"/>
</dbReference>
<keyword evidence="4" id="KW-1185">Reference proteome</keyword>
<dbReference type="Gene3D" id="1.25.40.20">
    <property type="entry name" value="Ankyrin repeat-containing domain"/>
    <property type="match status" value="1"/>
</dbReference>
<dbReference type="SUPFAM" id="SSF48403">
    <property type="entry name" value="Ankyrin repeat"/>
    <property type="match status" value="1"/>
</dbReference>
<feature type="compositionally biased region" description="Low complexity" evidence="2">
    <location>
        <begin position="138"/>
        <end position="156"/>
    </location>
</feature>
<feature type="repeat" description="ANK" evidence="1">
    <location>
        <begin position="58"/>
        <end position="86"/>
    </location>
</feature>
<comment type="caution">
    <text evidence="3">The sequence shown here is derived from an EMBL/GenBank/DDBJ whole genome shotgun (WGS) entry which is preliminary data.</text>
</comment>
<gene>
    <name evidence="3" type="ORF">CCMP2556_LOCUS6781</name>
</gene>
<dbReference type="EMBL" id="CAXAMN010002969">
    <property type="protein sequence ID" value="CAK9002261.1"/>
    <property type="molecule type" value="Genomic_DNA"/>
</dbReference>
<dbReference type="PROSITE" id="PS50088">
    <property type="entry name" value="ANK_REPEAT"/>
    <property type="match status" value="1"/>
</dbReference>
<name>A0ABP0IK77_9DINO</name>
<accession>A0ABP0IK77</accession>
<dbReference type="Pfam" id="PF00023">
    <property type="entry name" value="Ank"/>
    <property type="match status" value="1"/>
</dbReference>
<proteinExistence type="predicted"/>
<feature type="region of interest" description="Disordered" evidence="2">
    <location>
        <begin position="138"/>
        <end position="159"/>
    </location>
</feature>
<protein>
    <submittedName>
        <fullName evidence="3">Uncharacterized protein</fullName>
    </submittedName>
</protein>
<evidence type="ECO:0000256" key="2">
    <source>
        <dbReference type="SAM" id="MobiDB-lite"/>
    </source>
</evidence>